<keyword evidence="10" id="KW-1185">Reference proteome</keyword>
<dbReference type="GO" id="GO:0060261">
    <property type="term" value="P:positive regulation of transcription initiation by RNA polymerase II"/>
    <property type="evidence" value="ECO:0007669"/>
    <property type="project" value="InterPro"/>
</dbReference>
<evidence type="ECO:0000256" key="2">
    <source>
        <dbReference type="ARBA" id="ARBA00009001"/>
    </source>
</evidence>
<organism evidence="9 10">
    <name type="scientific">Ephemerocybe angulata</name>
    <dbReference type="NCBI Taxonomy" id="980116"/>
    <lineage>
        <taxon>Eukaryota</taxon>
        <taxon>Fungi</taxon>
        <taxon>Dikarya</taxon>
        <taxon>Basidiomycota</taxon>
        <taxon>Agaricomycotina</taxon>
        <taxon>Agaricomycetes</taxon>
        <taxon>Agaricomycetidae</taxon>
        <taxon>Agaricales</taxon>
        <taxon>Agaricineae</taxon>
        <taxon>Psathyrellaceae</taxon>
        <taxon>Ephemerocybe</taxon>
    </lineage>
</organism>
<gene>
    <name evidence="9" type="ORF">D9611_003962</name>
</gene>
<reference evidence="9 10" key="1">
    <citation type="journal article" date="2020" name="ISME J.">
        <title>Uncovering the hidden diversity of litter-decomposition mechanisms in mushroom-forming fungi.</title>
        <authorList>
            <person name="Floudas D."/>
            <person name="Bentzer J."/>
            <person name="Ahren D."/>
            <person name="Johansson T."/>
            <person name="Persson P."/>
            <person name="Tunlid A."/>
        </authorList>
    </citation>
    <scope>NUCLEOTIDE SEQUENCE [LARGE SCALE GENOMIC DNA]</scope>
    <source>
        <strain evidence="9 10">CBS 175.51</strain>
    </source>
</reference>
<evidence type="ECO:0000259" key="8">
    <source>
        <dbReference type="Pfam" id="PF02229"/>
    </source>
</evidence>
<dbReference type="AlphaFoldDB" id="A0A8H5EYD3"/>
<dbReference type="GO" id="GO:0005634">
    <property type="term" value="C:nucleus"/>
    <property type="evidence" value="ECO:0007669"/>
    <property type="project" value="UniProtKB-SubCell"/>
</dbReference>
<evidence type="ECO:0000256" key="6">
    <source>
        <dbReference type="ARBA" id="ARBA00023242"/>
    </source>
</evidence>
<evidence type="ECO:0000256" key="3">
    <source>
        <dbReference type="ARBA" id="ARBA00023015"/>
    </source>
</evidence>
<evidence type="ECO:0000256" key="7">
    <source>
        <dbReference type="SAM" id="MobiDB-lite"/>
    </source>
</evidence>
<comment type="similarity">
    <text evidence="2">Belongs to the transcriptional coactivator PC4 family.</text>
</comment>
<dbReference type="SUPFAM" id="SSF54447">
    <property type="entry name" value="ssDNA-binding transcriptional regulator domain"/>
    <property type="match status" value="1"/>
</dbReference>
<evidence type="ECO:0000313" key="10">
    <source>
        <dbReference type="Proteomes" id="UP000541558"/>
    </source>
</evidence>
<dbReference type="GO" id="GO:0003677">
    <property type="term" value="F:DNA binding"/>
    <property type="evidence" value="ECO:0007669"/>
    <property type="project" value="UniProtKB-KW"/>
</dbReference>
<dbReference type="EMBL" id="JAACJK010000219">
    <property type="protein sequence ID" value="KAF5317170.1"/>
    <property type="molecule type" value="Genomic_DNA"/>
</dbReference>
<dbReference type="Gene3D" id="2.30.31.10">
    <property type="entry name" value="Transcriptional Coactivator Pc4, Chain A"/>
    <property type="match status" value="1"/>
</dbReference>
<evidence type="ECO:0000256" key="1">
    <source>
        <dbReference type="ARBA" id="ARBA00004123"/>
    </source>
</evidence>
<dbReference type="GO" id="GO:0003713">
    <property type="term" value="F:transcription coactivator activity"/>
    <property type="evidence" value="ECO:0007669"/>
    <property type="project" value="InterPro"/>
</dbReference>
<name>A0A8H5EYD3_9AGAR</name>
<dbReference type="PANTHER" id="PTHR13215">
    <property type="entry name" value="RNA POLYMERASE II TRANSCRIPTIONAL COACTIVATOR"/>
    <property type="match status" value="1"/>
</dbReference>
<feature type="compositionally biased region" description="Acidic residues" evidence="7">
    <location>
        <begin position="8"/>
        <end position="18"/>
    </location>
</feature>
<sequence>MAKRKVDESDEESAEYSEDQSGSEAESEPKSKSKGKQTAKKGQGIKKPNFKKRESSDEDEDSDEKPVAKKAKRDTKSKKRESSGDDESDDKPVSKKSKRAEEGSGSIKVSKNKDGEKYLDLGKKKHATVRSFKNIPLLDIREFYVDKASGEDRPGKKGISLTLDQWNTLKEATSTIDKLFLELKK</sequence>
<dbReference type="InterPro" id="IPR009044">
    <property type="entry name" value="ssDNA-bd_transcriptional_reg"/>
</dbReference>
<protein>
    <recommendedName>
        <fullName evidence="8">Transcriptional coactivator p15 (PC4) C-terminal domain-containing protein</fullName>
    </recommendedName>
</protein>
<keyword evidence="5" id="KW-0804">Transcription</keyword>
<proteinExistence type="inferred from homology"/>
<evidence type="ECO:0000313" key="9">
    <source>
        <dbReference type="EMBL" id="KAF5317170.1"/>
    </source>
</evidence>
<keyword evidence="4" id="KW-0238">DNA-binding</keyword>
<keyword evidence="6" id="KW-0539">Nucleus</keyword>
<comment type="subcellular location">
    <subcellularLocation>
        <location evidence="1">Nucleus</location>
    </subcellularLocation>
</comment>
<evidence type="ECO:0000256" key="5">
    <source>
        <dbReference type="ARBA" id="ARBA00023163"/>
    </source>
</evidence>
<keyword evidence="3" id="KW-0805">Transcription regulation</keyword>
<dbReference type="OrthoDB" id="2505440at2759"/>
<dbReference type="InterPro" id="IPR003173">
    <property type="entry name" value="PC4_C"/>
</dbReference>
<dbReference type="Pfam" id="PF02229">
    <property type="entry name" value="PC4"/>
    <property type="match status" value="1"/>
</dbReference>
<feature type="compositionally biased region" description="Basic residues" evidence="7">
    <location>
        <begin position="68"/>
        <end position="79"/>
    </location>
</feature>
<evidence type="ECO:0000256" key="4">
    <source>
        <dbReference type="ARBA" id="ARBA00023125"/>
    </source>
</evidence>
<accession>A0A8H5EYD3</accession>
<comment type="caution">
    <text evidence="9">The sequence shown here is derived from an EMBL/GenBank/DDBJ whole genome shotgun (WGS) entry which is preliminary data.</text>
</comment>
<dbReference type="InterPro" id="IPR045125">
    <property type="entry name" value="Sub1/Tcp4-like"/>
</dbReference>
<feature type="domain" description="Transcriptional coactivator p15 (PC4) C-terminal" evidence="8">
    <location>
        <begin position="120"/>
        <end position="172"/>
    </location>
</feature>
<feature type="region of interest" description="Disordered" evidence="7">
    <location>
        <begin position="1"/>
        <end position="116"/>
    </location>
</feature>
<dbReference type="Proteomes" id="UP000541558">
    <property type="component" value="Unassembled WGS sequence"/>
</dbReference>